<proteinExistence type="predicted"/>
<name>A0AA96HC85_9VIRU</name>
<feature type="region of interest" description="Disordered" evidence="1">
    <location>
        <begin position="1"/>
        <end position="34"/>
    </location>
</feature>
<evidence type="ECO:0000256" key="1">
    <source>
        <dbReference type="SAM" id="MobiDB-lite"/>
    </source>
</evidence>
<sequence>MEQPTETATDARESHNSSPGAKSQPHETSLTRGAASGKPFHLKYEIPSEPVAVDPAFAQLAVDDLSAGNHAYTIDAKEKGILGLFLDRENTRPYPTRIPIFPSVLHNAVSRTVEGYIHRTLQQKGTLKDEAIITRAKTNADIIADGCLIMIYLKCRAITVSEDSQNFSPSNLGRPRVGTDHVVPTAIAYAIQQLGIVHAADLPTDDKFIPHFPEDGHRHGVPITRVWNPNAYYEAVEYCKDLGMQFSVVDLKVKRGSAWWLLRPFIKEGIFELQCPLPEVNFTDSMALAYSLFLPSEPGITTETLFNIFSLKKTYGTLMRNPHTGINLSSFEALAEVAEKIWTNV</sequence>
<keyword evidence="2" id="KW-0946">Virion</keyword>
<evidence type="ECO:0000313" key="2">
    <source>
        <dbReference type="EMBL" id="WNN27078.1"/>
    </source>
</evidence>
<dbReference type="EMBL" id="OR088251">
    <property type="protein sequence ID" value="WNN27078.1"/>
    <property type="molecule type" value="Genomic_RNA"/>
</dbReference>
<protein>
    <submittedName>
        <fullName evidence="2">Coat protein 2</fullName>
    </submittedName>
</protein>
<feature type="compositionally biased region" description="Polar residues" evidence="1">
    <location>
        <begin position="16"/>
        <end position="31"/>
    </location>
</feature>
<keyword evidence="2" id="KW-0167">Capsid protein</keyword>
<accession>A0AA96HC85</accession>
<dbReference type="GO" id="GO:0019028">
    <property type="term" value="C:viral capsid"/>
    <property type="evidence" value="ECO:0007669"/>
    <property type="project" value="UniProtKB-KW"/>
</dbReference>
<organism evidence="2">
    <name type="scientific">Morus alba cryptic virus 2</name>
    <dbReference type="NCBI Taxonomy" id="3077606"/>
    <lineage>
        <taxon>Viruses</taxon>
        <taxon>Riboviria</taxon>
    </lineage>
</organism>
<reference evidence="2" key="1">
    <citation type="submission" date="2023-05" db="EMBL/GenBank/DDBJ databases">
        <title>Identification and characterization of complete genome sequence of mulberry cryptic virus 2 infecting Morus alba.</title>
        <authorList>
            <person name="Yang J."/>
            <person name="Kong W."/>
        </authorList>
    </citation>
    <scope>NUCLEOTIDE SEQUENCE</scope>
    <source>
        <strain evidence="2">Zhongsang5801</strain>
    </source>
</reference>